<comment type="subcellular location">
    <subcellularLocation>
        <location evidence="1">Membrane</location>
        <topology evidence="1">Multi-pass membrane protein</topology>
    </subcellularLocation>
</comment>
<feature type="transmembrane region" description="Helical" evidence="5">
    <location>
        <begin position="48"/>
        <end position="70"/>
    </location>
</feature>
<evidence type="ECO:0000256" key="4">
    <source>
        <dbReference type="ARBA" id="ARBA00023136"/>
    </source>
</evidence>
<evidence type="ECO:0008006" key="8">
    <source>
        <dbReference type="Google" id="ProtNLM"/>
    </source>
</evidence>
<evidence type="ECO:0000256" key="3">
    <source>
        <dbReference type="ARBA" id="ARBA00022989"/>
    </source>
</evidence>
<dbReference type="PANTHER" id="PTHR13531:SF6">
    <property type="entry name" value="TMEM (HUMAN TRANSMEMBRANE PROTEIN) HOMOLOG"/>
    <property type="match status" value="1"/>
</dbReference>
<proteinExistence type="predicted"/>
<feature type="transmembrane region" description="Helical" evidence="5">
    <location>
        <begin position="76"/>
        <end position="98"/>
    </location>
</feature>
<dbReference type="OrthoDB" id="311720at2759"/>
<dbReference type="EnsemblMetazoa" id="XM_038203523.1">
    <property type="protein sequence ID" value="XP_038059451.1"/>
    <property type="gene ID" value="LOC119730549"/>
</dbReference>
<dbReference type="GO" id="GO:0035869">
    <property type="term" value="C:ciliary transition zone"/>
    <property type="evidence" value="ECO:0007669"/>
    <property type="project" value="TreeGrafter"/>
</dbReference>
<name>A0A914A7P6_PATMI</name>
<dbReference type="GO" id="GO:0016020">
    <property type="term" value="C:membrane"/>
    <property type="evidence" value="ECO:0007669"/>
    <property type="project" value="UniProtKB-SubCell"/>
</dbReference>
<dbReference type="Pfam" id="PF09799">
    <property type="entry name" value="Transmemb_17"/>
    <property type="match status" value="1"/>
</dbReference>
<organism evidence="6 7">
    <name type="scientific">Patiria miniata</name>
    <name type="common">Bat star</name>
    <name type="synonym">Asterina miniata</name>
    <dbReference type="NCBI Taxonomy" id="46514"/>
    <lineage>
        <taxon>Eukaryota</taxon>
        <taxon>Metazoa</taxon>
        <taxon>Echinodermata</taxon>
        <taxon>Eleutherozoa</taxon>
        <taxon>Asterozoa</taxon>
        <taxon>Asteroidea</taxon>
        <taxon>Valvatacea</taxon>
        <taxon>Valvatida</taxon>
        <taxon>Asterinidae</taxon>
        <taxon>Patiria</taxon>
    </lineage>
</organism>
<feature type="transmembrane region" description="Helical" evidence="5">
    <location>
        <begin position="110"/>
        <end position="131"/>
    </location>
</feature>
<dbReference type="RefSeq" id="XP_038059451.1">
    <property type="nucleotide sequence ID" value="XM_038203523.1"/>
</dbReference>
<evidence type="ECO:0000313" key="6">
    <source>
        <dbReference type="EnsemblMetazoa" id="XP_038059451.1"/>
    </source>
</evidence>
<keyword evidence="4 5" id="KW-0472">Membrane</keyword>
<dbReference type="PANTHER" id="PTHR13531">
    <property type="entry name" value="GEO07735P1-RELATED-RELATED"/>
    <property type="match status" value="1"/>
</dbReference>
<sequence length="200" mass="23384">MAADYMRQKLTSFSEAIFPGRPLRDNRQHHAIRPGNELVSNLPLQMALYFNVFFFPFWLICSAILLQLKFYHLDEIFRFVCVTVYVVMGGTEIMRLYLGYLGNLQERVPELAGFWLLTLILQFPLIIFLIAVERAMPVPVERAVHLVQLAFIVFEIVCGFLALRIMTQHQIMKFHLQDFDTIFDLEEGHHEVMSRYTPLA</sequence>
<evidence type="ECO:0000313" key="7">
    <source>
        <dbReference type="Proteomes" id="UP000887568"/>
    </source>
</evidence>
<reference evidence="6" key="1">
    <citation type="submission" date="2022-11" db="UniProtKB">
        <authorList>
            <consortium name="EnsemblMetazoa"/>
        </authorList>
    </citation>
    <scope>IDENTIFICATION</scope>
</reference>
<evidence type="ECO:0000256" key="1">
    <source>
        <dbReference type="ARBA" id="ARBA00004141"/>
    </source>
</evidence>
<dbReference type="InterPro" id="IPR019184">
    <property type="entry name" value="Uncharacterised_TM-17"/>
</dbReference>
<keyword evidence="3 5" id="KW-1133">Transmembrane helix</keyword>
<dbReference type="AlphaFoldDB" id="A0A914A7P6"/>
<dbReference type="Proteomes" id="UP000887568">
    <property type="component" value="Unplaced"/>
</dbReference>
<keyword evidence="2 5" id="KW-0812">Transmembrane</keyword>
<feature type="transmembrane region" description="Helical" evidence="5">
    <location>
        <begin position="143"/>
        <end position="163"/>
    </location>
</feature>
<dbReference type="OMA" id="LWWVSCI"/>
<protein>
    <recommendedName>
        <fullName evidence="8">Transmembrane protein 17</fullName>
    </recommendedName>
</protein>
<accession>A0A914A7P6</accession>
<dbReference type="GeneID" id="119730549"/>
<evidence type="ECO:0000256" key="2">
    <source>
        <dbReference type="ARBA" id="ARBA00022692"/>
    </source>
</evidence>
<keyword evidence="7" id="KW-1185">Reference proteome</keyword>
<evidence type="ECO:0000256" key="5">
    <source>
        <dbReference type="SAM" id="Phobius"/>
    </source>
</evidence>
<dbReference type="GO" id="GO:1905515">
    <property type="term" value="P:non-motile cilium assembly"/>
    <property type="evidence" value="ECO:0007669"/>
    <property type="project" value="TreeGrafter"/>
</dbReference>